<accession>A0A0M3IRG1</accession>
<dbReference type="Proteomes" id="UP000036681">
    <property type="component" value="Unplaced"/>
</dbReference>
<protein>
    <submittedName>
        <fullName evidence="3">Tumor protein D52</fullName>
    </submittedName>
</protein>
<feature type="compositionally biased region" description="Polar residues" evidence="1">
    <location>
        <begin position="1"/>
        <end position="11"/>
    </location>
</feature>
<proteinExistence type="predicted"/>
<evidence type="ECO:0000256" key="1">
    <source>
        <dbReference type="SAM" id="MobiDB-lite"/>
    </source>
</evidence>
<feature type="region of interest" description="Disordered" evidence="1">
    <location>
        <begin position="1"/>
        <end position="28"/>
    </location>
</feature>
<reference evidence="3" key="1">
    <citation type="submission" date="2017-02" db="UniProtKB">
        <authorList>
            <consortium name="WormBaseParasite"/>
        </authorList>
    </citation>
    <scope>IDENTIFICATION</scope>
</reference>
<organism evidence="2 3">
    <name type="scientific">Ascaris lumbricoides</name>
    <name type="common">Giant roundworm</name>
    <dbReference type="NCBI Taxonomy" id="6252"/>
    <lineage>
        <taxon>Eukaryota</taxon>
        <taxon>Metazoa</taxon>
        <taxon>Ecdysozoa</taxon>
        <taxon>Nematoda</taxon>
        <taxon>Chromadorea</taxon>
        <taxon>Rhabditida</taxon>
        <taxon>Spirurina</taxon>
        <taxon>Ascaridomorpha</taxon>
        <taxon>Ascaridoidea</taxon>
        <taxon>Ascarididae</taxon>
        <taxon>Ascaris</taxon>
    </lineage>
</organism>
<sequence length="54" mass="6021">LEETASFNSGRSKLREQASRSSKPTKGFYFGATFTEPSSVRSSESVTLSENWKE</sequence>
<evidence type="ECO:0000313" key="3">
    <source>
        <dbReference type="WBParaSite" id="ALUE_0002133901-mRNA-1"/>
    </source>
</evidence>
<keyword evidence="2" id="KW-1185">Reference proteome</keyword>
<evidence type="ECO:0000313" key="2">
    <source>
        <dbReference type="Proteomes" id="UP000036681"/>
    </source>
</evidence>
<dbReference type="WBParaSite" id="ALUE_0002133901-mRNA-1">
    <property type="protein sequence ID" value="ALUE_0002133901-mRNA-1"/>
    <property type="gene ID" value="ALUE_0002133901"/>
</dbReference>
<dbReference type="AlphaFoldDB" id="A0A0M3IRG1"/>
<name>A0A0M3IRG1_ASCLU</name>